<dbReference type="InterPro" id="IPR013560">
    <property type="entry name" value="DUF1722"/>
</dbReference>
<dbReference type="EMBL" id="CP047616">
    <property type="protein sequence ID" value="QIW54500.1"/>
    <property type="molecule type" value="Genomic_DNA"/>
</dbReference>
<protein>
    <submittedName>
        <fullName evidence="1">DUF1722 domain-containing protein</fullName>
    </submittedName>
</protein>
<dbReference type="Proteomes" id="UP000501945">
    <property type="component" value="Chromosome"/>
</dbReference>
<dbReference type="KEGG" id="lrn:CMV25_02750"/>
<evidence type="ECO:0000313" key="1">
    <source>
        <dbReference type="EMBL" id="QIW54500.1"/>
    </source>
</evidence>
<reference evidence="1 2" key="1">
    <citation type="submission" date="2019-12" db="EMBL/GenBank/DDBJ databases">
        <title>Whole genome sequences of Lactococcus raffinolactis strains isolated from sewage.</title>
        <authorList>
            <person name="Ybazeta G."/>
            <person name="Ross M."/>
            <person name="Brabant-Kirwan D."/>
            <person name="Saleh M."/>
            <person name="Dillon J.A."/>
            <person name="Splinter K."/>
            <person name="Nokhbeh R."/>
        </authorList>
    </citation>
    <scope>NUCLEOTIDE SEQUENCE [LARGE SCALE GENOMIC DNA]</scope>
    <source>
        <strain evidence="1 2">Lr_19_5</strain>
    </source>
</reference>
<dbReference type="Pfam" id="PF08349">
    <property type="entry name" value="DUF1722"/>
    <property type="match status" value="1"/>
</dbReference>
<gene>
    <name evidence="1" type="ORF">GU336_10360</name>
</gene>
<proteinExistence type="predicted"/>
<name>A0A290Q6B0_9LACT</name>
<evidence type="ECO:0000313" key="2">
    <source>
        <dbReference type="Proteomes" id="UP000501945"/>
    </source>
</evidence>
<accession>A0A290Q6B0</accession>
<dbReference type="STRING" id="1348633.GCA_001591765_01364"/>
<dbReference type="RefSeq" id="WP_096039509.1">
    <property type="nucleotide sequence ID" value="NZ_CP023392.1"/>
</dbReference>
<dbReference type="AlphaFoldDB" id="A0A290Q6B0"/>
<sequence>MTAWQVKWAEHKYWVMAHSQQLYNQIRVLAKNNDWSDETTDTFENLLQEAALQVPTRKTLTTAYEHVWGYFKKIATPEEKNDYLRRLAVLEVDNDQLGSFLKNLTLKYQVTYLMHSRLIREIQEEQEKNETLA</sequence>
<organism evidence="1 2">
    <name type="scientific">Pseudolactococcus raffinolactis</name>
    <dbReference type="NCBI Taxonomy" id="1366"/>
    <lineage>
        <taxon>Bacteria</taxon>
        <taxon>Bacillati</taxon>
        <taxon>Bacillota</taxon>
        <taxon>Bacilli</taxon>
        <taxon>Lactobacillales</taxon>
        <taxon>Streptococcaceae</taxon>
        <taxon>Pseudolactococcus</taxon>
    </lineage>
</organism>